<accession>A0AAE0GBI8</accession>
<dbReference type="Gene3D" id="3.80.10.10">
    <property type="entry name" value="Ribonuclease Inhibitor"/>
    <property type="match status" value="1"/>
</dbReference>
<gene>
    <name evidence="2" type="ORF">CYMTET_17442</name>
</gene>
<proteinExistence type="predicted"/>
<evidence type="ECO:0000256" key="1">
    <source>
        <dbReference type="ARBA" id="ARBA00004430"/>
    </source>
</evidence>
<dbReference type="InterPro" id="IPR032675">
    <property type="entry name" value="LRR_dom_sf"/>
</dbReference>
<name>A0AAE0GBI8_9CHLO</name>
<keyword evidence="3" id="KW-1185">Reference proteome</keyword>
<dbReference type="AlphaFoldDB" id="A0AAE0GBI8"/>
<evidence type="ECO:0000313" key="2">
    <source>
        <dbReference type="EMBL" id="KAK3274371.1"/>
    </source>
</evidence>
<evidence type="ECO:0000313" key="3">
    <source>
        <dbReference type="Proteomes" id="UP001190700"/>
    </source>
</evidence>
<comment type="subcellular location">
    <subcellularLocation>
        <location evidence="1">Cytoplasm</location>
        <location evidence="1">Cytoskeleton</location>
        <location evidence="1">Cilium axoneme</location>
    </subcellularLocation>
</comment>
<protein>
    <submittedName>
        <fullName evidence="2">Uncharacterized protein</fullName>
    </submittedName>
</protein>
<organism evidence="2 3">
    <name type="scientific">Cymbomonas tetramitiformis</name>
    <dbReference type="NCBI Taxonomy" id="36881"/>
    <lineage>
        <taxon>Eukaryota</taxon>
        <taxon>Viridiplantae</taxon>
        <taxon>Chlorophyta</taxon>
        <taxon>Pyramimonadophyceae</taxon>
        <taxon>Pyramimonadales</taxon>
        <taxon>Pyramimonadaceae</taxon>
        <taxon>Cymbomonas</taxon>
    </lineage>
</organism>
<comment type="caution">
    <text evidence="2">The sequence shown here is derived from an EMBL/GenBank/DDBJ whole genome shotgun (WGS) entry which is preliminary data.</text>
</comment>
<dbReference type="GO" id="GO:0005930">
    <property type="term" value="C:axoneme"/>
    <property type="evidence" value="ECO:0007669"/>
    <property type="project" value="UniProtKB-SubCell"/>
</dbReference>
<reference evidence="2 3" key="1">
    <citation type="journal article" date="2015" name="Genome Biol. Evol.">
        <title>Comparative Genomics of a Bacterivorous Green Alga Reveals Evolutionary Causalities and Consequences of Phago-Mixotrophic Mode of Nutrition.</title>
        <authorList>
            <person name="Burns J.A."/>
            <person name="Paasch A."/>
            <person name="Narechania A."/>
            <person name="Kim E."/>
        </authorList>
    </citation>
    <scope>NUCLEOTIDE SEQUENCE [LARGE SCALE GENOMIC DNA]</scope>
    <source>
        <strain evidence="2 3">PLY_AMNH</strain>
    </source>
</reference>
<dbReference type="Proteomes" id="UP001190700">
    <property type="component" value="Unassembled WGS sequence"/>
</dbReference>
<dbReference type="EMBL" id="LGRX02007760">
    <property type="protein sequence ID" value="KAK3274371.1"/>
    <property type="molecule type" value="Genomic_DNA"/>
</dbReference>
<sequence>MNEIQLQHNRLTGTLPTELGELTAMNEISVSANPELCGEVPADVVVSSTTGTALGESCTAGPFQASLASLIVLCPYLFQGYASRAQSSRLLAAGTSLISSLSLQPRSGAIRAIKGHLARIAIFQGDCLALLLLQHCSRPIQAGLILPP</sequence>